<evidence type="ECO:0000259" key="3">
    <source>
        <dbReference type="Pfam" id="PF01055"/>
    </source>
</evidence>
<dbReference type="EMBL" id="PYHR01000002">
    <property type="protein sequence ID" value="PWD51160.1"/>
    <property type="molecule type" value="Genomic_DNA"/>
</dbReference>
<evidence type="ECO:0000256" key="2">
    <source>
        <dbReference type="RuleBase" id="RU361185"/>
    </source>
</evidence>
<evidence type="ECO:0000313" key="6">
    <source>
        <dbReference type="Proteomes" id="UP000245166"/>
    </source>
</evidence>
<keyword evidence="6" id="KW-1185">Reference proteome</keyword>
<accession>A0A2U1ZW44</accession>
<sequence length="826" mass="89962">MFSLSDGRPAPADPSAVVTGHHVRFTVLTSRLLRLEHSPTGEFVDERTQAVVDRAFEVPPFTVTRSGEGADERLEIVTEHLHLHYAGGPFTSSSLSVTLLKDASDAHYSAWRFGQTYPQDLPHRGNLLGTARTLDEVDGATELEQGILATYGFAVLDDSSSVLLDADGWVAPRPASPAQADHASHDLYLFAHGRDFAAALRDYHHLTGPTPLIPRYTLGNWWSRYWPYTETTYLELMDRFRDEAIPLSVAVIDMDWHLTDVDPEIGTGWTGYTWNRDLFPEPSRFLDALHERGLAVTLNTHPADGVRRHEDAYPAMAQALGIDPASGVGVAFDVASREFVDAYLRLLHHPLEEEGVDFWWLDWQSGGTTAIPGLDPLWMLNHIHFTDSARQGRRPLTFSRYAGLGSHRYPVGFSGDTIITWASLDFQPYFTATAANVGYTWWSHDVGGHMFGARDVELATRWVQLGVFSPINRLHSSASAFTSKEPWTFGPRAEAIMGRYLRLRHALIPVLYTAAWAAHTDAIAVVRPMYHDHPRTPEAFRVPNQAMIGEHLLLAPITTPEEPTSHLASVDAWLPEGSWTDLVTGARYDGGRTVRLHRPLERYPVLARGGAVLPLAADPLADAAARPDTLALRVIPGTGVSRLVEDDGSAAPEAEVTEIRQTLSTDDDGGARLELTLTRVGGPATGAGPRGVLVDLAGVASVGGVELEVDGEVRAVVQDPVGGEAVAGPVAGELLAPALRLDLGRLDLDAGFVLTVTGARAIERDVVADAFGLLEAAEIAFVDKERAWHAVRTLEGLALVQELATVPLPVPLRDALVEVAAARSAW</sequence>
<dbReference type="Gene3D" id="2.60.40.1180">
    <property type="entry name" value="Golgi alpha-mannosidase II"/>
    <property type="match status" value="1"/>
</dbReference>
<dbReference type="RefSeq" id="WP_109229541.1">
    <property type="nucleotide sequence ID" value="NZ_PYHR01000002.1"/>
</dbReference>
<dbReference type="InterPro" id="IPR048395">
    <property type="entry name" value="Glyco_hydro_31_C"/>
</dbReference>
<dbReference type="AlphaFoldDB" id="A0A2U1ZW44"/>
<organism evidence="5 6">
    <name type="scientific">Serinibacter arcticus</name>
    <dbReference type="NCBI Taxonomy" id="1655435"/>
    <lineage>
        <taxon>Bacteria</taxon>
        <taxon>Bacillati</taxon>
        <taxon>Actinomycetota</taxon>
        <taxon>Actinomycetes</taxon>
        <taxon>Micrococcales</taxon>
        <taxon>Beutenbergiaceae</taxon>
        <taxon>Serinibacter</taxon>
    </lineage>
</organism>
<feature type="domain" description="Glycoside hydrolase family 31 TIM barrel" evidence="3">
    <location>
        <begin position="210"/>
        <end position="514"/>
    </location>
</feature>
<dbReference type="PANTHER" id="PTHR22762:SF89">
    <property type="entry name" value="ALPHA-XYLOSIDASE"/>
    <property type="match status" value="1"/>
</dbReference>
<dbReference type="InterPro" id="IPR017853">
    <property type="entry name" value="GH"/>
</dbReference>
<dbReference type="SUPFAM" id="SSF51445">
    <property type="entry name" value="(Trans)glycosidases"/>
    <property type="match status" value="1"/>
</dbReference>
<reference evidence="5 6" key="1">
    <citation type="submission" date="2018-03" db="EMBL/GenBank/DDBJ databases">
        <title>Genome assembly of novel Miniimonas species PCH200.</title>
        <authorList>
            <person name="Thakur V."/>
            <person name="Kumar V."/>
            <person name="Singh D."/>
        </authorList>
    </citation>
    <scope>NUCLEOTIDE SEQUENCE [LARGE SCALE GENOMIC DNA]</scope>
    <source>
        <strain evidence="5 6">PCH200</strain>
    </source>
</reference>
<dbReference type="Pfam" id="PF01055">
    <property type="entry name" value="Glyco_hydro_31_2nd"/>
    <property type="match status" value="1"/>
</dbReference>
<dbReference type="GO" id="GO:0006491">
    <property type="term" value="P:N-glycan processing"/>
    <property type="evidence" value="ECO:0007669"/>
    <property type="project" value="TreeGrafter"/>
</dbReference>
<feature type="domain" description="Glycosyl hydrolase family 31 C-terminal" evidence="4">
    <location>
        <begin position="524"/>
        <end position="613"/>
    </location>
</feature>
<protein>
    <submittedName>
        <fullName evidence="5">Glycoside hydrolase</fullName>
    </submittedName>
</protein>
<dbReference type="PANTHER" id="PTHR22762">
    <property type="entry name" value="ALPHA-GLUCOSIDASE"/>
    <property type="match status" value="1"/>
</dbReference>
<dbReference type="GO" id="GO:0005975">
    <property type="term" value="P:carbohydrate metabolic process"/>
    <property type="evidence" value="ECO:0007669"/>
    <property type="project" value="InterPro"/>
</dbReference>
<name>A0A2U1ZW44_9MICO</name>
<keyword evidence="2" id="KW-0326">Glycosidase</keyword>
<dbReference type="Pfam" id="PF21365">
    <property type="entry name" value="Glyco_hydro_31_3rd"/>
    <property type="match status" value="1"/>
</dbReference>
<dbReference type="InterPro" id="IPR000322">
    <property type="entry name" value="Glyco_hydro_31_TIM"/>
</dbReference>
<dbReference type="InterPro" id="IPR013780">
    <property type="entry name" value="Glyco_hydro_b"/>
</dbReference>
<dbReference type="SUPFAM" id="SSF51011">
    <property type="entry name" value="Glycosyl hydrolase domain"/>
    <property type="match status" value="1"/>
</dbReference>
<keyword evidence="2 5" id="KW-0378">Hydrolase</keyword>
<dbReference type="OrthoDB" id="176168at2"/>
<comment type="caution">
    <text evidence="5">The sequence shown here is derived from an EMBL/GenBank/DDBJ whole genome shotgun (WGS) entry which is preliminary data.</text>
</comment>
<gene>
    <name evidence="5" type="ORF">C8046_11395</name>
</gene>
<comment type="similarity">
    <text evidence="1 2">Belongs to the glycosyl hydrolase 31 family.</text>
</comment>
<dbReference type="CDD" id="cd06595">
    <property type="entry name" value="GH31_u1"/>
    <property type="match status" value="1"/>
</dbReference>
<dbReference type="GO" id="GO:0090599">
    <property type="term" value="F:alpha-glucosidase activity"/>
    <property type="evidence" value="ECO:0007669"/>
    <property type="project" value="TreeGrafter"/>
</dbReference>
<dbReference type="Proteomes" id="UP000245166">
    <property type="component" value="Unassembled WGS sequence"/>
</dbReference>
<proteinExistence type="inferred from homology"/>
<evidence type="ECO:0000313" key="5">
    <source>
        <dbReference type="EMBL" id="PWD51160.1"/>
    </source>
</evidence>
<evidence type="ECO:0000259" key="4">
    <source>
        <dbReference type="Pfam" id="PF21365"/>
    </source>
</evidence>
<dbReference type="Gene3D" id="3.20.20.80">
    <property type="entry name" value="Glycosidases"/>
    <property type="match status" value="1"/>
</dbReference>
<evidence type="ECO:0000256" key="1">
    <source>
        <dbReference type="ARBA" id="ARBA00007806"/>
    </source>
</evidence>